<dbReference type="SUPFAM" id="SSF46955">
    <property type="entry name" value="Putative DNA-binding domain"/>
    <property type="match status" value="1"/>
</dbReference>
<reference evidence="2 3" key="1">
    <citation type="submission" date="2016-10" db="EMBL/GenBank/DDBJ databases">
        <authorList>
            <person name="de Groot N.N."/>
        </authorList>
    </citation>
    <scope>NUCLEOTIDE SEQUENCE [LARGE SCALE GENOMIC DNA]</scope>
    <source>
        <strain evidence="2 3">B25</strain>
    </source>
</reference>
<organism evidence="2 3">
    <name type="scientific">Treponema bryantii</name>
    <dbReference type="NCBI Taxonomy" id="163"/>
    <lineage>
        <taxon>Bacteria</taxon>
        <taxon>Pseudomonadati</taxon>
        <taxon>Spirochaetota</taxon>
        <taxon>Spirochaetia</taxon>
        <taxon>Spirochaetales</taxon>
        <taxon>Treponemataceae</taxon>
        <taxon>Treponema</taxon>
    </lineage>
</organism>
<dbReference type="NCBIfam" id="TIGR01764">
    <property type="entry name" value="excise"/>
    <property type="match status" value="1"/>
</dbReference>
<dbReference type="InterPro" id="IPR009061">
    <property type="entry name" value="DNA-bd_dom_put_sf"/>
</dbReference>
<dbReference type="InterPro" id="IPR010093">
    <property type="entry name" value="SinI_DNA-bd"/>
</dbReference>
<dbReference type="InterPro" id="IPR041657">
    <property type="entry name" value="HTH_17"/>
</dbReference>
<dbReference type="Proteomes" id="UP000182360">
    <property type="component" value="Unassembled WGS sequence"/>
</dbReference>
<accession>A0A1H9ITT6</accession>
<proteinExistence type="predicted"/>
<evidence type="ECO:0000259" key="1">
    <source>
        <dbReference type="Pfam" id="PF12728"/>
    </source>
</evidence>
<dbReference type="AlphaFoldDB" id="A0A1H9ITT6"/>
<feature type="domain" description="Helix-turn-helix" evidence="1">
    <location>
        <begin position="11"/>
        <end position="56"/>
    </location>
</feature>
<evidence type="ECO:0000313" key="3">
    <source>
        <dbReference type="Proteomes" id="UP000182360"/>
    </source>
</evidence>
<sequence>MTEEKSENLDLLSAEEAAVYLGFSVDYIYRLARANRIPHVTFGRRFIFRKTDLYNWVGTMVQGA</sequence>
<protein>
    <submittedName>
        <fullName evidence="2">DNA binding domain-containing protein, excisionase family</fullName>
    </submittedName>
</protein>
<keyword evidence="3" id="KW-1185">Reference proteome</keyword>
<evidence type="ECO:0000313" key="2">
    <source>
        <dbReference type="EMBL" id="SEQ77937.1"/>
    </source>
</evidence>
<dbReference type="RefSeq" id="WP_074645098.1">
    <property type="nucleotide sequence ID" value="NZ_AP025286.1"/>
</dbReference>
<dbReference type="OrthoDB" id="515428at2"/>
<name>A0A1H9ITT6_9SPIR</name>
<dbReference type="Pfam" id="PF12728">
    <property type="entry name" value="HTH_17"/>
    <property type="match status" value="1"/>
</dbReference>
<dbReference type="EMBL" id="FOFU01000010">
    <property type="protein sequence ID" value="SEQ77937.1"/>
    <property type="molecule type" value="Genomic_DNA"/>
</dbReference>
<dbReference type="GO" id="GO:0003677">
    <property type="term" value="F:DNA binding"/>
    <property type="evidence" value="ECO:0007669"/>
    <property type="project" value="InterPro"/>
</dbReference>
<gene>
    <name evidence="2" type="ORF">SAMN04487977_110103</name>
</gene>